<feature type="region of interest" description="Disordered" evidence="6">
    <location>
        <begin position="250"/>
        <end position="288"/>
    </location>
</feature>
<feature type="compositionally biased region" description="Basic and acidic residues" evidence="6">
    <location>
        <begin position="637"/>
        <end position="648"/>
    </location>
</feature>
<keyword evidence="5" id="KW-0325">Glycoprotein</keyword>
<feature type="compositionally biased region" description="Basic and acidic residues" evidence="6">
    <location>
        <begin position="250"/>
        <end position="266"/>
    </location>
</feature>
<evidence type="ECO:0000256" key="5">
    <source>
        <dbReference type="ARBA" id="ARBA00023180"/>
    </source>
</evidence>
<dbReference type="SMART" id="SM00494">
    <property type="entry name" value="ChtBD2"/>
    <property type="match status" value="1"/>
</dbReference>
<dbReference type="Pfam" id="PF01607">
    <property type="entry name" value="CBM_14"/>
    <property type="match status" value="1"/>
</dbReference>
<reference evidence="8 9" key="1">
    <citation type="journal article" date="2021" name="Elife">
        <title>Chloroplast acquisition without the gene transfer in kleptoplastic sea slugs, Plakobranchus ocellatus.</title>
        <authorList>
            <person name="Maeda T."/>
            <person name="Takahashi S."/>
            <person name="Yoshida T."/>
            <person name="Shimamura S."/>
            <person name="Takaki Y."/>
            <person name="Nagai Y."/>
            <person name="Toyoda A."/>
            <person name="Suzuki Y."/>
            <person name="Arimoto A."/>
            <person name="Ishii H."/>
            <person name="Satoh N."/>
            <person name="Nishiyama T."/>
            <person name="Hasebe M."/>
            <person name="Maruyama T."/>
            <person name="Minagawa J."/>
            <person name="Obokata J."/>
            <person name="Shigenobu S."/>
        </authorList>
    </citation>
    <scope>NUCLEOTIDE SEQUENCE [LARGE SCALE GENOMIC DNA]</scope>
</reference>
<evidence type="ECO:0000256" key="4">
    <source>
        <dbReference type="ARBA" id="ARBA00023157"/>
    </source>
</evidence>
<dbReference type="InterPro" id="IPR002557">
    <property type="entry name" value="Chitin-bd_dom"/>
</dbReference>
<feature type="compositionally biased region" description="Basic and acidic residues" evidence="6">
    <location>
        <begin position="589"/>
        <end position="608"/>
    </location>
</feature>
<sequence>MQVGYAAFFQIQDDRCYAGVPCPTLFDYYPDLHDCSRFYRCVWGETEPFSCPPGTLWDQTLLTCDHADKVTCHASATSSDTWADSVSHIGELKADTPDFYYAGSPIWEDHEAFGSSGKSMGEQSTEHFIHGSNDILKYLHYPNFEIDYYHQYSETGPTRETLPWKKHKSTTDRRKEQEMSPDLDWELEWLLQTIDKQYPYSSQTFENDNKEQERIKQHLEELELHRHGLKQHRDQVIALENLQRQLLEAQHRESTEDKPSDHKNEVSEEENEREMIEKHQRQLEQHKQELQDHLDQVLTLEKLQRQLSKELHPQQPYAYNEDRRQPAVDAQDEQERIKKHQQELKQYEEELKQHEEQVRALEALQARQERESHQQNLYENEKQSGEKQSKQVKTKAESEEERRYYENKDKGKGDLSESQKRAIDLKQHQHQVEILKELQKQYQHFKLHQKLSREQEKLKHQYGHQELQQQVPYQQRYQQQLELLHGLRERYRLIPTQSFSPAWSDSTEEKLQQARQHPFMSKIQNQQLAANGSTKESLFIAAIEHTNHSQVERGQIKPKEHDQQSEEREQQHHPQKQEQEEQQQQYLLKETDKEQEKAKEQKQKHSQNEQETQQTQIKKQKEEQKQQHVHKTQQHQEQGKQHDIQEHKEHKKPQQQLQQHEATEAKEQNAAQQNHDKQKDLRNPPDNRIQSALHKTFPRKPHQRHHRQRPRHQTSKMFPNRGPRDRPGRERDANSHIERRRMRQRQHPKQRSNHFNSEHILNQSNSSTPIEKTSVYVNRDLLLALLASDSTDQAGLQEEQRLALVDKLGESTEHKVIGSVIGQETPVVEESIPWLMSDFFRAGYGYKRIYP</sequence>
<feature type="compositionally biased region" description="Basic and acidic residues" evidence="6">
    <location>
        <begin position="273"/>
        <end position="288"/>
    </location>
</feature>
<feature type="region of interest" description="Disordered" evidence="6">
    <location>
        <begin position="366"/>
        <end position="417"/>
    </location>
</feature>
<feature type="domain" description="Chitin-binding type-2" evidence="7">
    <location>
        <begin position="19"/>
        <end position="74"/>
    </location>
</feature>
<feature type="region of interest" description="Disordered" evidence="6">
    <location>
        <begin position="309"/>
        <end position="338"/>
    </location>
</feature>
<accession>A0AAV4HSS8</accession>
<evidence type="ECO:0000256" key="6">
    <source>
        <dbReference type="SAM" id="MobiDB-lite"/>
    </source>
</evidence>
<feature type="region of interest" description="Disordered" evidence="6">
    <location>
        <begin position="547"/>
        <end position="765"/>
    </location>
</feature>
<feature type="compositionally biased region" description="Basic and acidic residues" evidence="6">
    <location>
        <begin position="367"/>
        <end position="417"/>
    </location>
</feature>
<organism evidence="8 9">
    <name type="scientific">Elysia marginata</name>
    <dbReference type="NCBI Taxonomy" id="1093978"/>
    <lineage>
        <taxon>Eukaryota</taxon>
        <taxon>Metazoa</taxon>
        <taxon>Spiralia</taxon>
        <taxon>Lophotrochozoa</taxon>
        <taxon>Mollusca</taxon>
        <taxon>Gastropoda</taxon>
        <taxon>Heterobranchia</taxon>
        <taxon>Euthyneura</taxon>
        <taxon>Panpulmonata</taxon>
        <taxon>Sacoglossa</taxon>
        <taxon>Placobranchoidea</taxon>
        <taxon>Plakobranchidae</taxon>
        <taxon>Elysia</taxon>
    </lineage>
</organism>
<dbReference type="PANTHER" id="PTHR23301">
    <property type="entry name" value="CHITIN BINDING PERITROPHIN-A"/>
    <property type="match status" value="1"/>
</dbReference>
<evidence type="ECO:0000256" key="1">
    <source>
        <dbReference type="ARBA" id="ARBA00022669"/>
    </source>
</evidence>
<name>A0AAV4HSS8_9GAST</name>
<gene>
    <name evidence="8" type="ORF">ElyMa_004576500</name>
</gene>
<dbReference type="EMBL" id="BMAT01009206">
    <property type="protein sequence ID" value="GFS01259.1"/>
    <property type="molecule type" value="Genomic_DNA"/>
</dbReference>
<keyword evidence="1" id="KW-0147">Chitin-binding</keyword>
<keyword evidence="4" id="KW-1015">Disulfide bond</keyword>
<dbReference type="InterPro" id="IPR051940">
    <property type="entry name" value="Chitin_bind-dev_reg"/>
</dbReference>
<evidence type="ECO:0000259" key="7">
    <source>
        <dbReference type="PROSITE" id="PS50940"/>
    </source>
</evidence>
<dbReference type="Gene3D" id="2.170.140.10">
    <property type="entry name" value="Chitin binding domain"/>
    <property type="match status" value="1"/>
</dbReference>
<proteinExistence type="predicted"/>
<dbReference type="GO" id="GO:0005576">
    <property type="term" value="C:extracellular region"/>
    <property type="evidence" value="ECO:0007669"/>
    <property type="project" value="InterPro"/>
</dbReference>
<feature type="compositionally biased region" description="Basic and acidic residues" evidence="6">
    <location>
        <begin position="547"/>
        <end position="579"/>
    </location>
</feature>
<feature type="compositionally biased region" description="Basic and acidic residues" evidence="6">
    <location>
        <begin position="722"/>
        <end position="737"/>
    </location>
</feature>
<dbReference type="PANTHER" id="PTHR23301:SF0">
    <property type="entry name" value="CHITIN-BINDING TYPE-2 DOMAIN-CONTAINING PROTEIN-RELATED"/>
    <property type="match status" value="1"/>
</dbReference>
<dbReference type="Proteomes" id="UP000762676">
    <property type="component" value="Unassembled WGS sequence"/>
</dbReference>
<keyword evidence="3" id="KW-0677">Repeat</keyword>
<keyword evidence="2" id="KW-0732">Signal</keyword>
<keyword evidence="9" id="KW-1185">Reference proteome</keyword>
<comment type="caution">
    <text evidence="8">The sequence shown here is derived from an EMBL/GenBank/DDBJ whole genome shotgun (WGS) entry which is preliminary data.</text>
</comment>
<dbReference type="SUPFAM" id="SSF57625">
    <property type="entry name" value="Invertebrate chitin-binding proteins"/>
    <property type="match status" value="1"/>
</dbReference>
<evidence type="ECO:0000313" key="8">
    <source>
        <dbReference type="EMBL" id="GFS01259.1"/>
    </source>
</evidence>
<evidence type="ECO:0000313" key="9">
    <source>
        <dbReference type="Proteomes" id="UP000762676"/>
    </source>
</evidence>
<dbReference type="PROSITE" id="PS50940">
    <property type="entry name" value="CHIT_BIND_II"/>
    <property type="match status" value="1"/>
</dbReference>
<evidence type="ECO:0000256" key="2">
    <source>
        <dbReference type="ARBA" id="ARBA00022729"/>
    </source>
</evidence>
<feature type="compositionally biased region" description="Basic and acidic residues" evidence="6">
    <location>
        <begin position="674"/>
        <end position="685"/>
    </location>
</feature>
<dbReference type="InterPro" id="IPR036508">
    <property type="entry name" value="Chitin-bd_dom_sf"/>
</dbReference>
<feature type="compositionally biased region" description="Basic residues" evidence="6">
    <location>
        <begin position="696"/>
        <end position="714"/>
    </location>
</feature>
<evidence type="ECO:0000256" key="3">
    <source>
        <dbReference type="ARBA" id="ARBA00022737"/>
    </source>
</evidence>
<dbReference type="GO" id="GO:0008061">
    <property type="term" value="F:chitin binding"/>
    <property type="evidence" value="ECO:0007669"/>
    <property type="project" value="UniProtKB-KW"/>
</dbReference>
<feature type="compositionally biased region" description="Basic residues" evidence="6">
    <location>
        <begin position="738"/>
        <end position="752"/>
    </location>
</feature>
<protein>
    <recommendedName>
        <fullName evidence="7">Chitin-binding type-2 domain-containing protein</fullName>
    </recommendedName>
</protein>
<feature type="compositionally biased region" description="Polar residues" evidence="6">
    <location>
        <begin position="753"/>
        <end position="765"/>
    </location>
</feature>
<dbReference type="AlphaFoldDB" id="A0AAV4HSS8"/>